<dbReference type="Proteomes" id="UP000243073">
    <property type="component" value="Unassembled WGS sequence"/>
</dbReference>
<evidence type="ECO:0000256" key="1">
    <source>
        <dbReference type="SAM" id="MobiDB-lite"/>
    </source>
</evidence>
<evidence type="ECO:0000313" key="2">
    <source>
        <dbReference type="EMBL" id="OIN07721.1"/>
    </source>
</evidence>
<protein>
    <submittedName>
        <fullName evidence="2">Flagellar biosynthesis protein FlaG</fullName>
    </submittedName>
</protein>
<dbReference type="Gene3D" id="3.30.160.170">
    <property type="entry name" value="FlaG-like"/>
    <property type="match status" value="1"/>
</dbReference>
<keyword evidence="3" id="KW-1185">Reference proteome</keyword>
<organism evidence="2 3">
    <name type="scientific">Oceanisphaera psychrotolerans</name>
    <dbReference type="NCBI Taxonomy" id="1414654"/>
    <lineage>
        <taxon>Bacteria</taxon>
        <taxon>Pseudomonadati</taxon>
        <taxon>Pseudomonadota</taxon>
        <taxon>Gammaproteobacteria</taxon>
        <taxon>Aeromonadales</taxon>
        <taxon>Aeromonadaceae</taxon>
        <taxon>Oceanisphaera</taxon>
    </lineage>
</organism>
<evidence type="ECO:0000313" key="3">
    <source>
        <dbReference type="Proteomes" id="UP000243073"/>
    </source>
</evidence>
<dbReference type="OrthoDB" id="5741693at2"/>
<dbReference type="SUPFAM" id="SSF160214">
    <property type="entry name" value="FlaG-like"/>
    <property type="match status" value="1"/>
</dbReference>
<name>A0A1J4QBE3_9GAMM</name>
<dbReference type="STRING" id="1414654.BFR47_03705"/>
<dbReference type="Pfam" id="PF03646">
    <property type="entry name" value="FlaG"/>
    <property type="match status" value="1"/>
</dbReference>
<dbReference type="PANTHER" id="PTHR37166:SF1">
    <property type="entry name" value="PROTEIN FLAG"/>
    <property type="match status" value="1"/>
</dbReference>
<feature type="compositionally biased region" description="Low complexity" evidence="1">
    <location>
        <begin position="29"/>
        <end position="44"/>
    </location>
</feature>
<keyword evidence="2" id="KW-0282">Flagellum</keyword>
<dbReference type="PANTHER" id="PTHR37166">
    <property type="entry name" value="PROTEIN FLAG"/>
    <property type="match status" value="1"/>
</dbReference>
<keyword evidence="2" id="KW-0969">Cilium</keyword>
<dbReference type="InterPro" id="IPR005186">
    <property type="entry name" value="FlaG"/>
</dbReference>
<dbReference type="RefSeq" id="WP_071473340.1">
    <property type="nucleotide sequence ID" value="NZ_MDKE01000033.1"/>
</dbReference>
<reference evidence="2 3" key="1">
    <citation type="submission" date="2016-07" db="EMBL/GenBank/DDBJ databases">
        <title>Draft Genome Sequence of Oceanisphaera psychrotolerans, isolated from coastal sediment samples.</title>
        <authorList>
            <person name="Zhuo S."/>
            <person name="Ruan Z."/>
        </authorList>
    </citation>
    <scope>NUCLEOTIDE SEQUENCE [LARGE SCALE GENOMIC DNA]</scope>
    <source>
        <strain evidence="2 3">LAM-WHM-ZC</strain>
    </source>
</reference>
<sequence length="124" mass="13256">MDTSPLIPRAQPLPAEAGGRPREPAMPRQAEATQTAQAVQATDQGKALALAPEQLEQMAGEIQNFIGSINRNLQFRVDEDSGRNVVTVLDGDTGDVVRQIPTEELLDVIARLNEASGGLLDIQA</sequence>
<comment type="caution">
    <text evidence="2">The sequence shown here is derived from an EMBL/GenBank/DDBJ whole genome shotgun (WGS) entry which is preliminary data.</text>
</comment>
<keyword evidence="2" id="KW-0966">Cell projection</keyword>
<dbReference type="EMBL" id="MDKE01000033">
    <property type="protein sequence ID" value="OIN07721.1"/>
    <property type="molecule type" value="Genomic_DNA"/>
</dbReference>
<proteinExistence type="predicted"/>
<dbReference type="InterPro" id="IPR035924">
    <property type="entry name" value="FlaG-like_sf"/>
</dbReference>
<gene>
    <name evidence="2" type="ORF">BFR47_03705</name>
</gene>
<accession>A0A1J4QBE3</accession>
<feature type="region of interest" description="Disordered" evidence="1">
    <location>
        <begin position="1"/>
        <end position="44"/>
    </location>
</feature>
<dbReference type="AlphaFoldDB" id="A0A1J4QBE3"/>